<dbReference type="Pfam" id="PF25794">
    <property type="entry name" value="SACS"/>
    <property type="match status" value="1"/>
</dbReference>
<dbReference type="EMBL" id="KZ996110">
    <property type="protein sequence ID" value="RKO89407.1"/>
    <property type="molecule type" value="Genomic_DNA"/>
</dbReference>
<dbReference type="PANTHER" id="PTHR15600:SF42">
    <property type="entry name" value="SACSIN"/>
    <property type="match status" value="1"/>
</dbReference>
<reference evidence="3" key="1">
    <citation type="journal article" date="2018" name="Nat. Microbiol.">
        <title>Leveraging single-cell genomics to expand the fungal tree of life.</title>
        <authorList>
            <person name="Ahrendt S.R."/>
            <person name="Quandt C.A."/>
            <person name="Ciobanu D."/>
            <person name="Clum A."/>
            <person name="Salamov A."/>
            <person name="Andreopoulos B."/>
            <person name="Cheng J.F."/>
            <person name="Woyke T."/>
            <person name="Pelin A."/>
            <person name="Henrissat B."/>
            <person name="Reynolds N.K."/>
            <person name="Benny G.L."/>
            <person name="Smith M.E."/>
            <person name="James T.Y."/>
            <person name="Grigoriev I.V."/>
        </authorList>
    </citation>
    <scope>NUCLEOTIDE SEQUENCE [LARGE SCALE GENOMIC DNA]</scope>
</reference>
<dbReference type="SUPFAM" id="SSF55874">
    <property type="entry name" value="ATPase domain of HSP90 chaperone/DNA topoisomerase II/histidine kinase"/>
    <property type="match status" value="1"/>
</dbReference>
<dbReference type="NCBIfam" id="NF047352">
    <property type="entry name" value="P_loop_sacsin"/>
    <property type="match status" value="1"/>
</dbReference>
<evidence type="ECO:0000313" key="2">
    <source>
        <dbReference type="EMBL" id="RKO89407.1"/>
    </source>
</evidence>
<dbReference type="PANTHER" id="PTHR15600">
    <property type="entry name" value="SACSIN"/>
    <property type="match status" value="1"/>
</dbReference>
<dbReference type="InterPro" id="IPR052972">
    <property type="entry name" value="Sacsin_chaperone_reg"/>
</dbReference>
<dbReference type="InterPro" id="IPR058210">
    <property type="entry name" value="SACS/Nov_dom"/>
</dbReference>
<dbReference type="GO" id="GO:0030544">
    <property type="term" value="F:Hsp70 protein binding"/>
    <property type="evidence" value="ECO:0007669"/>
    <property type="project" value="TreeGrafter"/>
</dbReference>
<proteinExistence type="predicted"/>
<dbReference type="AlphaFoldDB" id="A0A4V1IRA8"/>
<dbReference type="Gene3D" id="3.30.565.10">
    <property type="entry name" value="Histidine kinase-like ATPase, C-terminal domain"/>
    <property type="match status" value="1"/>
</dbReference>
<evidence type="ECO:0000313" key="3">
    <source>
        <dbReference type="Proteomes" id="UP000269721"/>
    </source>
</evidence>
<evidence type="ECO:0000259" key="1">
    <source>
        <dbReference type="Pfam" id="PF25794"/>
    </source>
</evidence>
<gene>
    <name evidence="2" type="ORF">BDK51DRAFT_30998</name>
</gene>
<feature type="non-terminal residue" evidence="2">
    <location>
        <position position="402"/>
    </location>
</feature>
<dbReference type="Proteomes" id="UP000269721">
    <property type="component" value="Unassembled WGS sequence"/>
</dbReference>
<dbReference type="OrthoDB" id="10031156at2759"/>
<keyword evidence="3" id="KW-1185">Reference proteome</keyword>
<sequence length="402" mass="46029">MPDEVGGERFKVEPPPPTKRIANVLNRGVRGWLDQRKEIGGVFQIISGAHDEKSRCRDHERGDFAYGSGPQLFSEIIQNSDDAGAKKQVFCLDKRTFRREHLLHEKLEAFNRGVHLIAFNDALFEDKDFMSLLSFGNSQKQKETESIGKFGLGFTSIYHICDELSFLSGDYVAFLDPHARILTNEGSKFNIIDKRVDAEAPDQLAPFHAYDSSLKLQDWTGKRFPGTLFRYRLRSTPEQAELSEISKDIYDNTLICEFFEKFHSVAHETLLFLQSLSEITFYVWDEGETAPHKLFSTRIINADDLNRSVIRASLRKTLASAEEKLIQEKPELLALFPGRSAAGTRKVQFETSAEYELKIEQCDFRAGADRREVSTWLVYQSLWDVAETQRRFLPKGLILSKE</sequence>
<dbReference type="InterPro" id="IPR036890">
    <property type="entry name" value="HATPase_C_sf"/>
</dbReference>
<feature type="domain" description="Sacsin/Nov" evidence="1">
    <location>
        <begin position="66"/>
        <end position="294"/>
    </location>
</feature>
<protein>
    <recommendedName>
        <fullName evidence="1">Sacsin/Nov domain-containing protein</fullName>
    </recommendedName>
</protein>
<organism evidence="2 3">
    <name type="scientific">Blyttiomyces helicus</name>
    <dbReference type="NCBI Taxonomy" id="388810"/>
    <lineage>
        <taxon>Eukaryota</taxon>
        <taxon>Fungi</taxon>
        <taxon>Fungi incertae sedis</taxon>
        <taxon>Chytridiomycota</taxon>
        <taxon>Chytridiomycota incertae sedis</taxon>
        <taxon>Chytridiomycetes</taxon>
        <taxon>Chytridiomycetes incertae sedis</taxon>
        <taxon>Blyttiomyces</taxon>
    </lineage>
</organism>
<accession>A0A4V1IRA8</accession>
<name>A0A4V1IRA8_9FUNG</name>